<comment type="caution">
    <text evidence="1">The sequence shown here is derived from an EMBL/GenBank/DDBJ whole genome shotgun (WGS) entry which is preliminary data.</text>
</comment>
<sequence length="172" mass="20227">MMKTHKPMEESEYKSFGNNHMYNPDTVIFRHAEKYYQVLSTGDQDQVTNCRQQLFHHLSAYQHCLNTDEPPRDSWTVLQLTIRYASTYAKNYVKSDDYSSPETVKVIRQQMVEEGRRLPYGVAEWIVQHVEARSTNQRGGMEEMQDGFTGFNDEKLQQRIKFDSETLDTAEE</sequence>
<dbReference type="AlphaFoldDB" id="A0A3N6P1B4"/>
<evidence type="ECO:0000313" key="1">
    <source>
        <dbReference type="EMBL" id="RQG88855.1"/>
    </source>
</evidence>
<evidence type="ECO:0000313" key="2">
    <source>
        <dbReference type="Proteomes" id="UP000273828"/>
    </source>
</evidence>
<keyword evidence="2" id="KW-1185">Reference proteome</keyword>
<name>A0A3N6P1B4_9EURY</name>
<dbReference type="Proteomes" id="UP000273828">
    <property type="component" value="Unassembled WGS sequence"/>
</dbReference>
<dbReference type="EMBL" id="REFY01000004">
    <property type="protein sequence ID" value="RQG88855.1"/>
    <property type="molecule type" value="Genomic_DNA"/>
</dbReference>
<gene>
    <name evidence="1" type="ORF">EA462_10670</name>
</gene>
<organism evidence="1 2">
    <name type="scientific">Natrarchaeobius halalkaliphilus</name>
    <dbReference type="NCBI Taxonomy" id="1679091"/>
    <lineage>
        <taxon>Archaea</taxon>
        <taxon>Methanobacteriati</taxon>
        <taxon>Methanobacteriota</taxon>
        <taxon>Stenosarchaea group</taxon>
        <taxon>Halobacteria</taxon>
        <taxon>Halobacteriales</taxon>
        <taxon>Natrialbaceae</taxon>
        <taxon>Natrarchaeobius</taxon>
    </lineage>
</organism>
<accession>A0A3N6P1B4</accession>
<proteinExistence type="predicted"/>
<reference evidence="1 2" key="1">
    <citation type="submission" date="2018-10" db="EMBL/GenBank/DDBJ databases">
        <title>Natrarchaeobius chitinivorans gen. nov., sp. nov., and Natrarchaeobius haloalkaliphilus sp. nov., alkaliphilic, chitin-utilizing haloarchaea from hypersaline alkaline lakes.</title>
        <authorList>
            <person name="Sorokin D.Y."/>
            <person name="Elcheninov A.G."/>
            <person name="Kostrikina N.A."/>
            <person name="Bale N.J."/>
            <person name="Sinninghe Damste J.S."/>
            <person name="Khijniak T.V."/>
            <person name="Kublanov I.V."/>
            <person name="Toshchakov S.V."/>
        </authorList>
    </citation>
    <scope>NUCLEOTIDE SEQUENCE [LARGE SCALE GENOMIC DNA]</scope>
    <source>
        <strain evidence="1 2">AArcht-Sl</strain>
    </source>
</reference>
<protein>
    <submittedName>
        <fullName evidence="1">Uncharacterized protein</fullName>
    </submittedName>
</protein>